<sequence length="220" mass="25425">MGGGYYMHPRSPARPICLPSQPNFLKTSGGSGAFVYGTEFQSGFFGPKSEYQDVPCAVCEVQAGSKTIMIPGRYKCYPGWKREYYGNLAAGYAKNNNHASAYICIDLKPDYIHGGNGRTVERRRRRRQRRWWTRPWLSPERRCSFGLYDQLMTELRREDRQSFVHFLRMPTEMFDEILQVGPRIAKQNTFYRNPLEPGLKLAITLRHLASGAKYRSMQYG</sequence>
<name>A0A8S3V9B4_MYTED</name>
<dbReference type="InterPro" id="IPR051077">
    <property type="entry name" value="Ca-dependent_lectin"/>
</dbReference>
<keyword evidence="2" id="KW-1185">Reference proteome</keyword>
<dbReference type="Proteomes" id="UP000683360">
    <property type="component" value="Unassembled WGS sequence"/>
</dbReference>
<dbReference type="PANTHER" id="PTHR24024">
    <property type="entry name" value="PULMONARY SURFACTANT-ASSOCIATED PROTEIN A"/>
    <property type="match status" value="1"/>
</dbReference>
<evidence type="ECO:0000313" key="1">
    <source>
        <dbReference type="EMBL" id="CAG2250744.1"/>
    </source>
</evidence>
<reference evidence="1" key="1">
    <citation type="submission" date="2021-03" db="EMBL/GenBank/DDBJ databases">
        <authorList>
            <person name="Bekaert M."/>
        </authorList>
    </citation>
    <scope>NUCLEOTIDE SEQUENCE</scope>
</reference>
<gene>
    <name evidence="1" type="ORF">MEDL_62439</name>
</gene>
<dbReference type="AlphaFoldDB" id="A0A8S3V9B4"/>
<dbReference type="PANTHER" id="PTHR24024:SF18">
    <property type="entry name" value="SHORT-CHAIN COLLAGEN C4-LIKE"/>
    <property type="match status" value="1"/>
</dbReference>
<protein>
    <submittedName>
        <fullName evidence="1">Uncharacterized protein</fullName>
    </submittedName>
</protein>
<comment type="caution">
    <text evidence="1">The sequence shown here is derived from an EMBL/GenBank/DDBJ whole genome shotgun (WGS) entry which is preliminary data.</text>
</comment>
<proteinExistence type="predicted"/>
<accession>A0A8S3V9B4</accession>
<organism evidence="1 2">
    <name type="scientific">Mytilus edulis</name>
    <name type="common">Blue mussel</name>
    <dbReference type="NCBI Taxonomy" id="6550"/>
    <lineage>
        <taxon>Eukaryota</taxon>
        <taxon>Metazoa</taxon>
        <taxon>Spiralia</taxon>
        <taxon>Lophotrochozoa</taxon>
        <taxon>Mollusca</taxon>
        <taxon>Bivalvia</taxon>
        <taxon>Autobranchia</taxon>
        <taxon>Pteriomorphia</taxon>
        <taxon>Mytilida</taxon>
        <taxon>Mytiloidea</taxon>
        <taxon>Mytilidae</taxon>
        <taxon>Mytilinae</taxon>
        <taxon>Mytilus</taxon>
    </lineage>
</organism>
<evidence type="ECO:0000313" key="2">
    <source>
        <dbReference type="Proteomes" id="UP000683360"/>
    </source>
</evidence>
<dbReference type="OrthoDB" id="6086925at2759"/>
<dbReference type="EMBL" id="CAJPWZ010003063">
    <property type="protein sequence ID" value="CAG2250744.1"/>
    <property type="molecule type" value="Genomic_DNA"/>
</dbReference>
<dbReference type="GO" id="GO:0005615">
    <property type="term" value="C:extracellular space"/>
    <property type="evidence" value="ECO:0007669"/>
    <property type="project" value="TreeGrafter"/>
</dbReference>